<dbReference type="AlphaFoldDB" id="A0A7H1B054"/>
<reference evidence="1 2" key="1">
    <citation type="submission" date="2020-09" db="EMBL/GenBank/DDBJ databases">
        <title>Genome sequence of the banana aphid, Pentalonia nigronervosa Coquerel (Hemiptera: Aphididae) and its symbionts.</title>
        <authorList>
            <person name="Mathers T.C."/>
            <person name="Mugford S.T."/>
            <person name="Hogenhout S.A."/>
            <person name="Tripathi L."/>
        </authorList>
    </citation>
    <scope>NUCLEOTIDE SEQUENCE [LARGE SCALE GENOMIC DNA]</scope>
    <source>
        <strain evidence="1">Ba4</strain>
    </source>
</reference>
<evidence type="ECO:0000313" key="2">
    <source>
        <dbReference type="Proteomes" id="UP000516346"/>
    </source>
</evidence>
<proteinExistence type="predicted"/>
<accession>A0A7H1B054</accession>
<evidence type="ECO:0000313" key="1">
    <source>
        <dbReference type="EMBL" id="QNS02109.1"/>
    </source>
</evidence>
<organism evidence="1 2">
    <name type="scientific">Buchnera aphidicola</name>
    <name type="common">Pentalonia nigronervosa</name>
    <dbReference type="NCBI Taxonomy" id="1309793"/>
    <lineage>
        <taxon>Bacteria</taxon>
        <taxon>Pseudomonadati</taxon>
        <taxon>Pseudomonadota</taxon>
        <taxon>Gammaproteobacteria</taxon>
        <taxon>Enterobacterales</taxon>
        <taxon>Erwiniaceae</taxon>
        <taxon>Buchnera</taxon>
    </lineage>
</organism>
<dbReference type="EMBL" id="CP061275">
    <property type="protein sequence ID" value="QNS02109.1"/>
    <property type="molecule type" value="Genomic_DNA"/>
</dbReference>
<gene>
    <name evidence="1" type="ORF">ICW73_02035</name>
</gene>
<sequence>MLKMDQSNQKLHDRNFLIDQHSPWQVSEQSNSMQNIVNTTRDFQKSYQLLKQSTELDSQFMQDVYSSLVIVNDQLIPNTNRTEMIAKFKKCLPNVNAQKFVSTYANEKFLNRSYLQLISEHPEIQNYQLKNSRNIYTVHTFKDGSIKLVATNLSDMHAKNSNYVQKYKSLGIRATVIMLKNEFPIIKYSYFMQ</sequence>
<name>A0A7H1B054_9GAMM</name>
<dbReference type="Proteomes" id="UP000516346">
    <property type="component" value="Chromosome"/>
</dbReference>
<protein>
    <submittedName>
        <fullName evidence="1">Uncharacterized protein</fullName>
    </submittedName>
</protein>